<keyword evidence="1" id="KW-0732">Signal</keyword>
<dbReference type="Pfam" id="PF14467">
    <property type="entry name" value="DUF4426"/>
    <property type="match status" value="1"/>
</dbReference>
<protein>
    <submittedName>
        <fullName evidence="3">DUF4426 domain-containing protein</fullName>
    </submittedName>
</protein>
<proteinExistence type="predicted"/>
<feature type="signal peptide" evidence="1">
    <location>
        <begin position="1"/>
        <end position="22"/>
    </location>
</feature>
<evidence type="ECO:0000313" key="4">
    <source>
        <dbReference type="Proteomes" id="UP001652504"/>
    </source>
</evidence>
<feature type="chain" id="PRO_5046035444" evidence="1">
    <location>
        <begin position="23"/>
        <end position="141"/>
    </location>
</feature>
<accession>A0ABT3A552</accession>
<feature type="domain" description="DUF4426" evidence="2">
    <location>
        <begin position="26"/>
        <end position="141"/>
    </location>
</feature>
<evidence type="ECO:0000256" key="1">
    <source>
        <dbReference type="SAM" id="SignalP"/>
    </source>
</evidence>
<dbReference type="Gene3D" id="2.60.40.3340">
    <property type="entry name" value="Domain of unknown function DUF4426"/>
    <property type="match status" value="1"/>
</dbReference>
<dbReference type="InterPro" id="IPR025218">
    <property type="entry name" value="DUF4426"/>
</dbReference>
<gene>
    <name evidence="3" type="ORF">OE749_02160</name>
</gene>
<dbReference type="Proteomes" id="UP001652504">
    <property type="component" value="Unassembled WGS sequence"/>
</dbReference>
<evidence type="ECO:0000313" key="3">
    <source>
        <dbReference type="EMBL" id="MCV2883501.1"/>
    </source>
</evidence>
<keyword evidence="4" id="KW-1185">Reference proteome</keyword>
<dbReference type="PROSITE" id="PS51257">
    <property type="entry name" value="PROKAR_LIPOPROTEIN"/>
    <property type="match status" value="1"/>
</dbReference>
<sequence>MKTFIHLVLATLLLACSSAVLAEQKKTLGDWDVHYMVVDTTFLTPEIAKANNIIRSKNRLLVNISVLDTQTQAAQSVAVMGNARDLMGATQTLSFKEVKEGKAIYYLATLAYDDRDRLRFAIDITQGNNTQTLKFEQTFYQ</sequence>
<dbReference type="RefSeq" id="WP_263710698.1">
    <property type="nucleotide sequence ID" value="NZ_JAOWKX010000001.1"/>
</dbReference>
<evidence type="ECO:0000259" key="2">
    <source>
        <dbReference type="Pfam" id="PF14467"/>
    </source>
</evidence>
<organism evidence="3 4">
    <name type="scientific">Fluctibacter corallii</name>
    <dbReference type="NCBI Taxonomy" id="2984329"/>
    <lineage>
        <taxon>Bacteria</taxon>
        <taxon>Pseudomonadati</taxon>
        <taxon>Pseudomonadota</taxon>
        <taxon>Gammaproteobacteria</taxon>
        <taxon>Alteromonadales</taxon>
        <taxon>Alteromonadaceae</taxon>
        <taxon>Fluctibacter</taxon>
    </lineage>
</organism>
<dbReference type="EMBL" id="JAOWKX010000001">
    <property type="protein sequence ID" value="MCV2883501.1"/>
    <property type="molecule type" value="Genomic_DNA"/>
</dbReference>
<reference evidence="3 4" key="1">
    <citation type="submission" date="2022-10" db="EMBL/GenBank/DDBJ databases">
        <title>Aestuariibacter sp. AA17 isolated from Montipora capitata coral fragment.</title>
        <authorList>
            <person name="Emsley S.A."/>
            <person name="Pfannmuller K.M."/>
            <person name="Loughran R.M."/>
            <person name="Shlafstein M."/>
            <person name="Papke E."/>
            <person name="Saw J.H."/>
            <person name="Ushijima B."/>
            <person name="Videau P."/>
        </authorList>
    </citation>
    <scope>NUCLEOTIDE SEQUENCE [LARGE SCALE GENOMIC DNA]</scope>
    <source>
        <strain evidence="3 4">AA17</strain>
    </source>
</reference>
<comment type="caution">
    <text evidence="3">The sequence shown here is derived from an EMBL/GenBank/DDBJ whole genome shotgun (WGS) entry which is preliminary data.</text>
</comment>
<name>A0ABT3A552_9ALTE</name>